<feature type="compositionally biased region" description="Polar residues" evidence="11">
    <location>
        <begin position="63"/>
        <end position="81"/>
    </location>
</feature>
<feature type="binding site" evidence="8">
    <location>
        <position position="566"/>
    </location>
    <ligand>
        <name>AMP</name>
        <dbReference type="ChEBI" id="CHEBI:456215"/>
    </ligand>
</feature>
<dbReference type="AlphaFoldDB" id="A0A8B7A6S7"/>
<evidence type="ECO:0000256" key="2">
    <source>
        <dbReference type="ARBA" id="ARBA00009517"/>
    </source>
</evidence>
<evidence type="ECO:0000256" key="7">
    <source>
        <dbReference type="PIRSR" id="PIRSR623088-1"/>
    </source>
</evidence>
<dbReference type="RefSeq" id="XP_007943660.1">
    <property type="nucleotide sequence ID" value="XM_007945469.1"/>
</dbReference>
<feature type="region of interest" description="Disordered" evidence="11">
    <location>
        <begin position="1"/>
        <end position="26"/>
    </location>
</feature>
<dbReference type="Gene3D" id="1.10.1300.10">
    <property type="entry name" value="3'5'-cyclic nucleotide phosphodiesterase, catalytic domain"/>
    <property type="match status" value="1"/>
</dbReference>
<accession>A0A8B7A6S7</accession>
<comment type="pathway">
    <text evidence="1">Purine metabolism; 3',5'-cyclic AMP degradation; AMP from 3',5'-cyclic AMP: step 1/1.</text>
</comment>
<dbReference type="Pfam" id="PF18100">
    <property type="entry name" value="PDE4_UCR"/>
    <property type="match status" value="1"/>
</dbReference>
<feature type="binding site" evidence="8">
    <location>
        <position position="515"/>
    </location>
    <ligand>
        <name>AMP</name>
        <dbReference type="ChEBI" id="CHEBI:456215"/>
    </ligand>
</feature>
<dbReference type="UniPathway" id="UPA00762">
    <property type="reaction ID" value="UER00747"/>
</dbReference>
<evidence type="ECO:0000256" key="4">
    <source>
        <dbReference type="ARBA" id="ARBA00022801"/>
    </source>
</evidence>
<dbReference type="Proteomes" id="UP000694850">
    <property type="component" value="Unplaced"/>
</dbReference>
<feature type="compositionally biased region" description="Low complexity" evidence="11">
    <location>
        <begin position="11"/>
        <end position="25"/>
    </location>
</feature>
<feature type="binding site" evidence="9">
    <location>
        <position position="398"/>
    </location>
    <ligand>
        <name>Zn(2+)</name>
        <dbReference type="ChEBI" id="CHEBI:29105"/>
        <label>1</label>
    </ligand>
</feature>
<dbReference type="InterPro" id="IPR002073">
    <property type="entry name" value="PDEase_catalytic_dom"/>
</dbReference>
<dbReference type="PANTHER" id="PTHR11347">
    <property type="entry name" value="CYCLIC NUCLEOTIDE PHOSPHODIESTERASE"/>
    <property type="match status" value="1"/>
</dbReference>
<dbReference type="GO" id="GO:0004115">
    <property type="term" value="F:3',5'-cyclic-AMP phosphodiesterase activity"/>
    <property type="evidence" value="ECO:0007669"/>
    <property type="project" value="UniProtKB-EC"/>
</dbReference>
<evidence type="ECO:0000256" key="10">
    <source>
        <dbReference type="RuleBase" id="RU363067"/>
    </source>
</evidence>
<proteinExistence type="inferred from homology"/>
<evidence type="ECO:0000256" key="8">
    <source>
        <dbReference type="PIRSR" id="PIRSR623088-2"/>
    </source>
</evidence>
<feature type="region of interest" description="Disordered" evidence="11">
    <location>
        <begin position="61"/>
        <end position="86"/>
    </location>
</feature>
<feature type="binding site" evidence="8">
    <location>
        <begin position="357"/>
        <end position="361"/>
    </location>
    <ligand>
        <name>AMP</name>
        <dbReference type="ChEBI" id="CHEBI:456215"/>
    </ligand>
</feature>
<dbReference type="PRINTS" id="PR00387">
    <property type="entry name" value="PDIESTERASE1"/>
</dbReference>
<evidence type="ECO:0000256" key="3">
    <source>
        <dbReference type="ARBA" id="ARBA00022723"/>
    </source>
</evidence>
<comment type="cofactor">
    <cofactor evidence="10">
        <name>a divalent metal cation</name>
        <dbReference type="ChEBI" id="CHEBI:60240"/>
    </cofactor>
    <text evidence="10">Binds 2 divalent metal cations per subunit. Site 1 may preferentially bind zinc ions, while site 2 has a preference for magnesium and/or manganese ions.</text>
</comment>
<evidence type="ECO:0000313" key="14">
    <source>
        <dbReference type="RefSeq" id="XP_007943660.1"/>
    </source>
</evidence>
<comment type="catalytic activity">
    <reaction evidence="6">
        <text>3',5'-cyclic AMP + H2O = AMP + H(+)</text>
        <dbReference type="Rhea" id="RHEA:25277"/>
        <dbReference type="ChEBI" id="CHEBI:15377"/>
        <dbReference type="ChEBI" id="CHEBI:15378"/>
        <dbReference type="ChEBI" id="CHEBI:58165"/>
        <dbReference type="ChEBI" id="CHEBI:456215"/>
        <dbReference type="EC" id="3.1.4.53"/>
    </reaction>
    <physiologicalReaction direction="left-to-right" evidence="6">
        <dbReference type="Rhea" id="RHEA:25278"/>
    </physiologicalReaction>
</comment>
<feature type="region of interest" description="Disordered" evidence="11">
    <location>
        <begin position="660"/>
        <end position="680"/>
    </location>
</feature>
<dbReference type="OrthoDB" id="189220at2759"/>
<dbReference type="SUPFAM" id="SSF109604">
    <property type="entry name" value="HD-domain/PDEase-like"/>
    <property type="match status" value="1"/>
</dbReference>
<feature type="compositionally biased region" description="Pro residues" evidence="11">
    <location>
        <begin position="1"/>
        <end position="10"/>
    </location>
</feature>
<feature type="binding site" evidence="8">
    <location>
        <position position="398"/>
    </location>
    <ligand>
        <name>AMP</name>
        <dbReference type="ChEBI" id="CHEBI:456215"/>
    </ligand>
</feature>
<comment type="similarity">
    <text evidence="2">Belongs to the cyclic nucleotide phosphodiesterase family. PDE4 subfamily.</text>
</comment>
<keyword evidence="5" id="KW-0114">cAMP</keyword>
<feature type="active site" description="Proton donor" evidence="7">
    <location>
        <position position="357"/>
    </location>
</feature>
<keyword evidence="4 10" id="KW-0378">Hydrolase</keyword>
<gene>
    <name evidence="14" type="primary">PDE4C</name>
</gene>
<organism evidence="13 14">
    <name type="scientific">Orycteropus afer afer</name>
    <dbReference type="NCBI Taxonomy" id="1230840"/>
    <lineage>
        <taxon>Eukaryota</taxon>
        <taxon>Metazoa</taxon>
        <taxon>Chordata</taxon>
        <taxon>Craniata</taxon>
        <taxon>Vertebrata</taxon>
        <taxon>Euteleostomi</taxon>
        <taxon>Mammalia</taxon>
        <taxon>Eutheria</taxon>
        <taxon>Afrotheria</taxon>
        <taxon>Tubulidentata</taxon>
        <taxon>Orycteropodidae</taxon>
        <taxon>Orycteropus</taxon>
    </lineage>
</organism>
<sequence>MQGSPAPAPGTAPGSPRGSPRSSPGLFRKLLANQSIRLQRRFTVAHPLCFDLENGLSGGRSALASQTSSGLGRAGQTSATHSQRRESFLYRSDSDFEFSPKAMSRNSSVASDLHAEDLIVTPFAQVLASLQTVRSNVAAFALLQGRGVGKWTSGGNPPSGSQPPPPTEDNGQKLALETLDELDWCLDQLETLQTRHSVGEMASNKFKRMLNRELSHLSETSRSGNQVSEFISRTFLDHETEVELPSVAPAELSRPMSQISGLRELSPSASLSTATVPRFGIQTDQEGQLAKELEDTNKWGLDVFKVAELSGNRPLTVIMFSIFQERNLLKTFQIPANTLLTYLLTLEGHYHADAAYHNSLHAADVAQSTHVLLATPALEAVFSDLEILAAIFASAIHDVDHPGVSNQFLINTNSELALMYNDASVLENHHLAVGFKLLQTENCDIFQNLSPKQRLSLRRMVIDMVLATDMSKHMNLLADLKTMVETKKVASLGVLLLDNYSDRIQVLQNLVHCADLSNPTKPLPLYRQWTDRIMAEFFQQGDREREIGLDISPMCDKHTASVEKSQVGFIDYIVHPLWETWADLVHPDAQGLLDTLEDNREWYQSRIPRSPPAPRSPQRGSLDPVGRFQVELTLEEAEEEEEEEVQAALCAEALKLAATELPSPKSSLDPQIPQLDNRRTVHKPFMDCEDKVMADFGT</sequence>
<evidence type="ECO:0000259" key="12">
    <source>
        <dbReference type="PROSITE" id="PS51845"/>
    </source>
</evidence>
<dbReference type="GO" id="GO:0006198">
    <property type="term" value="P:cAMP catabolic process"/>
    <property type="evidence" value="ECO:0007669"/>
    <property type="project" value="UniProtKB-UniPathway"/>
</dbReference>
<dbReference type="PROSITE" id="PS51845">
    <property type="entry name" value="PDEASE_I_2"/>
    <property type="match status" value="1"/>
</dbReference>
<dbReference type="InterPro" id="IPR036971">
    <property type="entry name" value="PDEase_catalytic_dom_sf"/>
</dbReference>
<dbReference type="SMART" id="SM00471">
    <property type="entry name" value="HDc"/>
    <property type="match status" value="1"/>
</dbReference>
<evidence type="ECO:0000256" key="9">
    <source>
        <dbReference type="PIRSR" id="PIRSR623088-3"/>
    </source>
</evidence>
<dbReference type="GO" id="GO:0007165">
    <property type="term" value="P:signal transduction"/>
    <property type="evidence" value="ECO:0007669"/>
    <property type="project" value="InterPro"/>
</dbReference>
<evidence type="ECO:0000256" key="5">
    <source>
        <dbReference type="ARBA" id="ARBA00023149"/>
    </source>
</evidence>
<evidence type="ECO:0000256" key="11">
    <source>
        <dbReference type="SAM" id="MobiDB-lite"/>
    </source>
</evidence>
<feature type="binding site" evidence="9">
    <location>
        <position position="515"/>
    </location>
    <ligand>
        <name>Zn(2+)</name>
        <dbReference type="ChEBI" id="CHEBI:29105"/>
        <label>1</label>
    </ligand>
</feature>
<dbReference type="CTD" id="5143"/>
<name>A0A8B7A6S7_ORYAF</name>
<feature type="binding site" evidence="9">
    <location>
        <position position="397"/>
    </location>
    <ligand>
        <name>Zn(2+)</name>
        <dbReference type="ChEBI" id="CHEBI:29105"/>
        <label>1</label>
    </ligand>
</feature>
<dbReference type="GO" id="GO:0046872">
    <property type="term" value="F:metal ion binding"/>
    <property type="evidence" value="ECO:0007669"/>
    <property type="project" value="UniProtKB-KW"/>
</dbReference>
<feature type="binding site" evidence="9">
    <location>
        <position position="361"/>
    </location>
    <ligand>
        <name>Zn(2+)</name>
        <dbReference type="ChEBI" id="CHEBI:29105"/>
        <label>1</label>
    </ligand>
</feature>
<dbReference type="GeneID" id="103200882"/>
<feature type="region of interest" description="Disordered" evidence="11">
    <location>
        <begin position="149"/>
        <end position="171"/>
    </location>
</feature>
<evidence type="ECO:0000256" key="1">
    <source>
        <dbReference type="ARBA" id="ARBA00004703"/>
    </source>
</evidence>
<dbReference type="Pfam" id="PF00233">
    <property type="entry name" value="PDEase_I"/>
    <property type="match status" value="1"/>
</dbReference>
<dbReference type="InterPro" id="IPR003607">
    <property type="entry name" value="HD/PDEase_dom"/>
</dbReference>
<evidence type="ECO:0000256" key="6">
    <source>
        <dbReference type="ARBA" id="ARBA00033681"/>
    </source>
</evidence>
<dbReference type="EC" id="3.1.4.-" evidence="10"/>
<dbReference type="InterPro" id="IPR040844">
    <property type="entry name" value="PDE4_UCR"/>
</dbReference>
<reference evidence="14" key="1">
    <citation type="submission" date="2025-08" db="UniProtKB">
        <authorList>
            <consortium name="RefSeq"/>
        </authorList>
    </citation>
    <scope>IDENTIFICATION</scope>
</reference>
<dbReference type="InterPro" id="IPR023174">
    <property type="entry name" value="PDEase_CS"/>
</dbReference>
<dbReference type="PROSITE" id="PS00126">
    <property type="entry name" value="PDEASE_I_1"/>
    <property type="match status" value="1"/>
</dbReference>
<keyword evidence="3 9" id="KW-0479">Metal-binding</keyword>
<feature type="domain" description="PDEase" evidence="12">
    <location>
        <begin position="281"/>
        <end position="610"/>
    </location>
</feature>
<dbReference type="CDD" id="cd00077">
    <property type="entry name" value="HDc"/>
    <property type="match status" value="1"/>
</dbReference>
<feature type="region of interest" description="Disordered" evidence="11">
    <location>
        <begin position="605"/>
        <end position="625"/>
    </location>
</feature>
<dbReference type="FunFam" id="1.10.1300.10:FF:000001">
    <property type="entry name" value="Phosphodiesterase"/>
    <property type="match status" value="1"/>
</dbReference>
<keyword evidence="13" id="KW-1185">Reference proteome</keyword>
<evidence type="ECO:0000313" key="13">
    <source>
        <dbReference type="Proteomes" id="UP000694850"/>
    </source>
</evidence>
<feature type="binding site" evidence="9">
    <location>
        <position position="398"/>
    </location>
    <ligand>
        <name>Zn(2+)</name>
        <dbReference type="ChEBI" id="CHEBI:29105"/>
        <label>2</label>
    </ligand>
</feature>
<protein>
    <recommendedName>
        <fullName evidence="10">Phosphodiesterase</fullName>
        <ecNumber evidence="10">3.1.4.-</ecNumber>
    </recommendedName>
</protein>
<dbReference type="InterPro" id="IPR023088">
    <property type="entry name" value="PDEase"/>
</dbReference>